<evidence type="ECO:0000256" key="2">
    <source>
        <dbReference type="ARBA" id="ARBA00022840"/>
    </source>
</evidence>
<evidence type="ECO:0000313" key="4">
    <source>
        <dbReference type="Proteomes" id="UP000541444"/>
    </source>
</evidence>
<keyword evidence="2" id="KW-0067">ATP-binding</keyword>
<proteinExistence type="predicted"/>
<evidence type="ECO:0000256" key="1">
    <source>
        <dbReference type="ARBA" id="ARBA00022741"/>
    </source>
</evidence>
<evidence type="ECO:0000313" key="3">
    <source>
        <dbReference type="EMBL" id="KAF6161160.1"/>
    </source>
</evidence>
<dbReference type="GO" id="GO:0004066">
    <property type="term" value="F:asparagine synthase (glutamine-hydrolyzing) activity"/>
    <property type="evidence" value="ECO:0007669"/>
    <property type="project" value="TreeGrafter"/>
</dbReference>
<dbReference type="EMBL" id="JACGCM010001144">
    <property type="protein sequence ID" value="KAF6161160.1"/>
    <property type="molecule type" value="Genomic_DNA"/>
</dbReference>
<comment type="caution">
    <text evidence="3">The sequence shown here is derived from an EMBL/GenBank/DDBJ whole genome shotgun (WGS) entry which is preliminary data.</text>
</comment>
<gene>
    <name evidence="3" type="ORF">GIB67_007801</name>
</gene>
<name>A0A7J7N2A0_9MAGN</name>
<dbReference type="AlphaFoldDB" id="A0A7J7N2A0"/>
<protein>
    <submittedName>
        <fullName evidence="3">Uncharacterized protein</fullName>
    </submittedName>
</protein>
<keyword evidence="4" id="KW-1185">Reference proteome</keyword>
<dbReference type="GO" id="GO:0005829">
    <property type="term" value="C:cytosol"/>
    <property type="evidence" value="ECO:0007669"/>
    <property type="project" value="TreeGrafter"/>
</dbReference>
<dbReference type="InterPro" id="IPR050795">
    <property type="entry name" value="Asn_Synthetase"/>
</dbReference>
<dbReference type="Proteomes" id="UP000541444">
    <property type="component" value="Unassembled WGS sequence"/>
</dbReference>
<dbReference type="PANTHER" id="PTHR11772:SF48">
    <property type="entry name" value="ASPARAGINE SYNTHETASE [GLUTAMINE-HYDROLYZING] 1"/>
    <property type="match status" value="1"/>
</dbReference>
<dbReference type="GO" id="GO:0006529">
    <property type="term" value="P:asparagine biosynthetic process"/>
    <property type="evidence" value="ECO:0007669"/>
    <property type="project" value="TreeGrafter"/>
</dbReference>
<reference evidence="3 4" key="1">
    <citation type="journal article" date="2020" name="IScience">
        <title>Genome Sequencing of the Endangered Kingdonia uniflora (Circaeasteraceae, Ranunculales) Reveals Potential Mechanisms of Evolutionary Specialization.</title>
        <authorList>
            <person name="Sun Y."/>
            <person name="Deng T."/>
            <person name="Zhang A."/>
            <person name="Moore M.J."/>
            <person name="Landis J.B."/>
            <person name="Lin N."/>
            <person name="Zhang H."/>
            <person name="Zhang X."/>
            <person name="Huang J."/>
            <person name="Zhang X."/>
            <person name="Sun H."/>
            <person name="Wang H."/>
        </authorList>
    </citation>
    <scope>NUCLEOTIDE SEQUENCE [LARGE SCALE GENOMIC DNA]</scope>
    <source>
        <strain evidence="3">TB1705</strain>
        <tissue evidence="3">Leaf</tissue>
    </source>
</reference>
<organism evidence="3 4">
    <name type="scientific">Kingdonia uniflora</name>
    <dbReference type="NCBI Taxonomy" id="39325"/>
    <lineage>
        <taxon>Eukaryota</taxon>
        <taxon>Viridiplantae</taxon>
        <taxon>Streptophyta</taxon>
        <taxon>Embryophyta</taxon>
        <taxon>Tracheophyta</taxon>
        <taxon>Spermatophyta</taxon>
        <taxon>Magnoliopsida</taxon>
        <taxon>Ranunculales</taxon>
        <taxon>Circaeasteraceae</taxon>
        <taxon>Kingdonia</taxon>
    </lineage>
</organism>
<dbReference type="OrthoDB" id="1492457at2759"/>
<sequence length="115" mass="12502">MSKKLVLVKKYFYPFGKDREYINSAKLTVPGGASMASSTAKAVKWDSACSNNLDPSDRTALGVHDLAYEAQALVAALANVKIPSQIINNVPRMVNAPTVASSFHHLKVTCFYKVI</sequence>
<dbReference type="GO" id="GO:0005524">
    <property type="term" value="F:ATP binding"/>
    <property type="evidence" value="ECO:0007669"/>
    <property type="project" value="UniProtKB-KW"/>
</dbReference>
<dbReference type="PANTHER" id="PTHR11772">
    <property type="entry name" value="ASPARAGINE SYNTHETASE"/>
    <property type="match status" value="1"/>
</dbReference>
<keyword evidence="1" id="KW-0547">Nucleotide-binding</keyword>
<accession>A0A7J7N2A0</accession>